<keyword evidence="1" id="KW-1133">Transmembrane helix</keyword>
<dbReference type="eggNOG" id="arCOG05085">
    <property type="taxonomic scope" value="Archaea"/>
</dbReference>
<dbReference type="Proteomes" id="UP000001495">
    <property type="component" value="Chromosome"/>
</dbReference>
<keyword evidence="1" id="KW-0472">Membrane</keyword>
<dbReference type="OrthoDB" id="65554at2157"/>
<reference evidence="2" key="1">
    <citation type="submission" date="2009-08" db="EMBL/GenBank/DDBJ databases">
        <title>Complete sequence of chromosome of Methanocaldococcus fervens AG86.</title>
        <authorList>
            <consortium name="US DOE Joint Genome Institute"/>
            <person name="Lucas S."/>
            <person name="Copeland A."/>
            <person name="Lapidus A."/>
            <person name="Glavina del Rio T."/>
            <person name="Tice H."/>
            <person name="Bruce D."/>
            <person name="Goodwin L."/>
            <person name="Pitluck S."/>
            <person name="Chertkov O."/>
            <person name="Detter J.C."/>
            <person name="Han C."/>
            <person name="Tapia R."/>
            <person name="Larimer F."/>
            <person name="Land M."/>
            <person name="Hauser L."/>
            <person name="Kyrpides N."/>
            <person name="Ovchinnikova G."/>
            <person name="Lupa-Sieprawska M."/>
            <person name="Whitman W.B."/>
        </authorList>
    </citation>
    <scope>NUCLEOTIDE SEQUENCE [LARGE SCALE GENOMIC DNA]</scope>
    <source>
        <strain evidence="2">AG86</strain>
    </source>
</reference>
<dbReference type="STRING" id="573064.Mefer_1221"/>
<evidence type="ECO:0000256" key="1">
    <source>
        <dbReference type="SAM" id="Phobius"/>
    </source>
</evidence>
<keyword evidence="1" id="KW-0812">Transmembrane</keyword>
<dbReference type="KEGG" id="mfe:Mefer_1221"/>
<dbReference type="AlphaFoldDB" id="C7P8Z8"/>
<dbReference type="HOGENOM" id="CLU_1514623_0_0_2"/>
<dbReference type="GeneID" id="8365924"/>
<evidence type="ECO:0000313" key="2">
    <source>
        <dbReference type="EMBL" id="ACV25030.1"/>
    </source>
</evidence>
<evidence type="ECO:0000313" key="3">
    <source>
        <dbReference type="Proteomes" id="UP000001495"/>
    </source>
</evidence>
<accession>C7P8Z8</accession>
<organism evidence="2 3">
    <name type="scientific">Methanocaldococcus fervens (strain DSM 4213 / JCM 15782 / AG86)</name>
    <name type="common">Methanococcus fervens</name>
    <dbReference type="NCBI Taxonomy" id="573064"/>
    <lineage>
        <taxon>Archaea</taxon>
        <taxon>Methanobacteriati</taxon>
        <taxon>Methanobacteriota</taxon>
        <taxon>Methanomada group</taxon>
        <taxon>Methanococci</taxon>
        <taxon>Methanococcales</taxon>
        <taxon>Methanocaldococcaceae</taxon>
        <taxon>Methanocaldococcus</taxon>
    </lineage>
</organism>
<dbReference type="EMBL" id="CP001696">
    <property type="protein sequence ID" value="ACV25030.1"/>
    <property type="molecule type" value="Genomic_DNA"/>
</dbReference>
<sequence length="176" mass="20546">MINTIDLVIGTAILLIGMAYWTVSVVEHNNNYVDAIKTDYIFDKGLATMEHLSEDGTLENTVLLYYFNRTDEAKKLLEDRIPLKHYELYIDENLLINKSGSYNNTVEVLVILTLNRKEGWYVIYGDENSIDISDKRFLDWNEAYNCQDYKQYKIHLPVYLSRNITSSKVKLRVFGN</sequence>
<keyword evidence="3" id="KW-1185">Reference proteome</keyword>
<feature type="transmembrane region" description="Helical" evidence="1">
    <location>
        <begin position="7"/>
        <end position="23"/>
    </location>
</feature>
<proteinExistence type="predicted"/>
<dbReference type="RefSeq" id="WP_015791766.1">
    <property type="nucleotide sequence ID" value="NC_013156.1"/>
</dbReference>
<gene>
    <name evidence="2" type="ordered locus">Mefer_1221</name>
</gene>
<name>C7P8Z8_METFA</name>
<protein>
    <submittedName>
        <fullName evidence="2">Uncharacterized protein</fullName>
    </submittedName>
</protein>